<evidence type="ECO:0000313" key="3">
    <source>
        <dbReference type="Proteomes" id="UP001219934"/>
    </source>
</evidence>
<feature type="region of interest" description="Disordered" evidence="1">
    <location>
        <begin position="619"/>
        <end position="639"/>
    </location>
</feature>
<dbReference type="Pfam" id="PF17825">
    <property type="entry name" value="DUF5587"/>
    <property type="match status" value="2"/>
</dbReference>
<feature type="compositionally biased region" description="Polar residues" evidence="1">
    <location>
        <begin position="660"/>
        <end position="670"/>
    </location>
</feature>
<name>A0AAD6BD48_9TELE</name>
<dbReference type="PANTHER" id="PTHR35668:SF1">
    <property type="entry name" value="PROTEIN SHORTAGE IN CHIASMATA 1 ORTHOLOG"/>
    <property type="match status" value="1"/>
</dbReference>
<evidence type="ECO:0008006" key="4">
    <source>
        <dbReference type="Google" id="ProtNLM"/>
    </source>
</evidence>
<feature type="region of interest" description="Disordered" evidence="1">
    <location>
        <begin position="1310"/>
        <end position="1341"/>
    </location>
</feature>
<dbReference type="Proteomes" id="UP001219934">
    <property type="component" value="Unassembled WGS sequence"/>
</dbReference>
<feature type="region of interest" description="Disordered" evidence="1">
    <location>
        <begin position="1240"/>
        <end position="1270"/>
    </location>
</feature>
<reference evidence="2" key="1">
    <citation type="submission" date="2022-11" db="EMBL/GenBank/DDBJ databases">
        <title>Chromosome-level genome of Pogonophryne albipinna.</title>
        <authorList>
            <person name="Jo E."/>
        </authorList>
    </citation>
    <scope>NUCLEOTIDE SEQUENCE</scope>
    <source>
        <strain evidence="2">SGF0006</strain>
        <tissue evidence="2">Muscle</tissue>
    </source>
</reference>
<dbReference type="GO" id="GO:0016887">
    <property type="term" value="F:ATP hydrolysis activity"/>
    <property type="evidence" value="ECO:0007669"/>
    <property type="project" value="InterPro"/>
</dbReference>
<comment type="caution">
    <text evidence="2">The sequence shown here is derived from an EMBL/GenBank/DDBJ whole genome shotgun (WGS) entry which is preliminary data.</text>
</comment>
<evidence type="ECO:0000313" key="2">
    <source>
        <dbReference type="EMBL" id="KAJ4942568.1"/>
    </source>
</evidence>
<feature type="compositionally biased region" description="Polar residues" evidence="1">
    <location>
        <begin position="718"/>
        <end position="729"/>
    </location>
</feature>
<proteinExistence type="predicted"/>
<accession>A0AAD6BD48</accession>
<keyword evidence="3" id="KW-1185">Reference proteome</keyword>
<dbReference type="GO" id="GO:0000794">
    <property type="term" value="C:condensed nuclear chromosome"/>
    <property type="evidence" value="ECO:0007669"/>
    <property type="project" value="InterPro"/>
</dbReference>
<dbReference type="GO" id="GO:0000712">
    <property type="term" value="P:resolution of meiotic recombination intermediates"/>
    <property type="evidence" value="ECO:0007669"/>
    <property type="project" value="InterPro"/>
</dbReference>
<feature type="region of interest" description="Disordered" evidence="1">
    <location>
        <begin position="711"/>
        <end position="731"/>
    </location>
</feature>
<dbReference type="InterPro" id="IPR039991">
    <property type="entry name" value="SHOC1"/>
</dbReference>
<protein>
    <recommendedName>
        <fullName evidence="4">Protein shortage in chiasmata 1 ortholog</fullName>
    </recommendedName>
</protein>
<feature type="compositionally biased region" description="Polar residues" evidence="1">
    <location>
        <begin position="620"/>
        <end position="634"/>
    </location>
</feature>
<feature type="region of interest" description="Disordered" evidence="1">
    <location>
        <begin position="1"/>
        <end position="25"/>
    </location>
</feature>
<feature type="region of interest" description="Disordered" evidence="1">
    <location>
        <begin position="660"/>
        <end position="699"/>
    </location>
</feature>
<evidence type="ECO:0000256" key="1">
    <source>
        <dbReference type="SAM" id="MobiDB-lite"/>
    </source>
</evidence>
<feature type="compositionally biased region" description="Polar residues" evidence="1">
    <location>
        <begin position="1240"/>
        <end position="1257"/>
    </location>
</feature>
<dbReference type="GO" id="GO:0003697">
    <property type="term" value="F:single-stranded DNA binding"/>
    <property type="evidence" value="ECO:0007669"/>
    <property type="project" value="TreeGrafter"/>
</dbReference>
<gene>
    <name evidence="2" type="ORF">JOQ06_012422</name>
</gene>
<dbReference type="EMBL" id="JAPTMU010000006">
    <property type="protein sequence ID" value="KAJ4942568.1"/>
    <property type="molecule type" value="Genomic_DNA"/>
</dbReference>
<organism evidence="2 3">
    <name type="scientific">Pogonophryne albipinna</name>
    <dbReference type="NCBI Taxonomy" id="1090488"/>
    <lineage>
        <taxon>Eukaryota</taxon>
        <taxon>Metazoa</taxon>
        <taxon>Chordata</taxon>
        <taxon>Craniata</taxon>
        <taxon>Vertebrata</taxon>
        <taxon>Euteleostomi</taxon>
        <taxon>Actinopterygii</taxon>
        <taxon>Neopterygii</taxon>
        <taxon>Teleostei</taxon>
        <taxon>Neoteleostei</taxon>
        <taxon>Acanthomorphata</taxon>
        <taxon>Eupercaria</taxon>
        <taxon>Perciformes</taxon>
        <taxon>Notothenioidei</taxon>
        <taxon>Pogonophryne</taxon>
    </lineage>
</organism>
<sequence>MLEEVRLDVHPGPLQEPVEGPQPDSATALHLLPEPPGLSPAAFDEVSEMIMAWMSHTLYSRKMSEKDTVFPTQTFSANRFKALDYVFESTTSLKVMMNLLALPPPYLPGSGDLYPDRGELPEASYRTPWIRGKVISTCKLFVSGSVLDDLGGKKHPVNSPERFNVTLSELKGDLEMMPSSNPDSINDLNQDEIVSLLKESQIENPLQESFYKLTTDQMKPEKENRDLLLPEELMVVDHLLHFKRHLPTLKAKMSRLRTLPVADPLLCSTGKKLSEDAVFRHCASYEKPPGANTSDFPICANIQEEFGKESLMEEESLLLPVVLDTLNLSWEKCTAFSSICGQMDVAPEQLHEQPPVLDMLYNDASVSVDISNYEVPEESGNKCCMDGGLMELAGRALLPTEMELDVTLTLTPETSQIKICPSTCDLQQEELSALGRLSLVSARAQTEMEAALWTAEKHPSWVMGFLLAEPQINEPVVEFQPLSEARRVIKSEDLQSHRETGPPQVDLCNSSQFTESMTSEVPPTTEEKMEEFKKLSPEHMEIGSVTMNPTDPAEDSHLHRETVADTSQNAFLMHKTNNKEVKPAAVIFSEPAANTNTKDDVSEKRFLEVAAMFSPRETDINTSRGYSKAEQSAVSLGRPGEKEMDCLSTFMILRSQQRASVTATRQSSSPALMVDQQKAPSEHHQPPPHPPRQTPDQRYLSGVVSGNATREQRAAVQATGQNIPQSSPEGRQEHRVILVQANASQRHAHCELLAFAEPCLISARQLGLNFSGPGDFSCLAPDQTHFILKQQEKALCRKHAQSTETVRDQEVLFNQAAVIHVLVTFKELLLKCDLKTASDYLTKAAEACVDQSLQQLVKRLQIILFLSLKNQEQGQNTVEKILILLSVNSDDIRSLIISSLSHVAGAAVTAVCPEGDKQKLNGASVVSRMHHSVCVVVHEQHVGADFPWSCFSLVVEYDHPGQSPWATVCRERGISHLSFNTIISDAEENSKGWWCLEENVPNVLFVTEGLLNCPLLLQTLESGCNITVLERSHCPSLQFLGGTQHYCVITVDESTAIVIQEEDELCQERASESVVMRLTALSLQYNCCWLILHCRESQGGGFSGQAFSNLVLVYSSLVLFGMKSEDLDVKVLMLSDVMEISKWISRICFHSLMASEGDPHDFLDRDWLAVIPSEEEKCLLQFPCINPLVGQLMLRRAPSVQWLLGAPLSQLKELLPEVPQKVLKLFSDTTSLYMESQAVLTETTQHPSPPNSLWTTTDDPEHNDSEPQPELFCSDGNSSFLFGADRSFCEPNTDSMQEGHTDFRLDVSTSFSSQEDLHPPQRSWTSSGQWREEDREEGKFSGWRSRTGAVGRVVGRVNSEWTPKVPTIPNTHTPGRKSPFELDSTLSFSPNAMQQPTHSHMSRHSPVYSVHHPDNPHVTYSLSPPAEVTLRGQGQSSNDFLTNSRDTAMIPTNYGSKCWIGQERKRRGEAAGLIETVMTPLKRGRLSYEKVPGRSDGQTRLKLF</sequence>
<dbReference type="PANTHER" id="PTHR35668">
    <property type="entry name" value="PROTEIN SHORTAGE IN CHIASMATA 1 ORTHOLOG"/>
    <property type="match status" value="1"/>
</dbReference>
<feature type="compositionally biased region" description="Basic and acidic residues" evidence="1">
    <location>
        <begin position="1330"/>
        <end position="1339"/>
    </location>
</feature>